<reference evidence="1 2" key="1">
    <citation type="journal article" date="2016" name="Nat. Commun.">
        <title>Thousands of microbial genomes shed light on interconnected biogeochemical processes in an aquifer system.</title>
        <authorList>
            <person name="Anantharaman K."/>
            <person name="Brown C.T."/>
            <person name="Hug L.A."/>
            <person name="Sharon I."/>
            <person name="Castelle C.J."/>
            <person name="Probst A.J."/>
            <person name="Thomas B.C."/>
            <person name="Singh A."/>
            <person name="Wilkins M.J."/>
            <person name="Karaoz U."/>
            <person name="Brodie E.L."/>
            <person name="Williams K.H."/>
            <person name="Hubbard S.S."/>
            <person name="Banfield J.F."/>
        </authorList>
    </citation>
    <scope>NUCLEOTIDE SEQUENCE [LARGE SCALE GENOMIC DNA]</scope>
</reference>
<gene>
    <name evidence="1" type="ORF">A3D09_00655</name>
</gene>
<comment type="caution">
    <text evidence="1">The sequence shown here is derived from an EMBL/GenBank/DDBJ whole genome shotgun (WGS) entry which is preliminary data.</text>
</comment>
<dbReference type="Proteomes" id="UP000177390">
    <property type="component" value="Unassembled WGS sequence"/>
</dbReference>
<protein>
    <submittedName>
        <fullName evidence="1">Uncharacterized protein</fullName>
    </submittedName>
</protein>
<evidence type="ECO:0000313" key="2">
    <source>
        <dbReference type="Proteomes" id="UP000177390"/>
    </source>
</evidence>
<accession>A0A1F5ETV8</accession>
<name>A0A1F5ETV8_9BACT</name>
<proteinExistence type="predicted"/>
<organism evidence="1 2">
    <name type="scientific">Candidatus Collierbacteria bacterium RIFCSPHIGHO2_02_FULL_49_10</name>
    <dbReference type="NCBI Taxonomy" id="1817723"/>
    <lineage>
        <taxon>Bacteria</taxon>
        <taxon>Candidatus Collieribacteriota</taxon>
    </lineage>
</organism>
<evidence type="ECO:0000313" key="1">
    <source>
        <dbReference type="EMBL" id="OGD70800.1"/>
    </source>
</evidence>
<dbReference type="AlphaFoldDB" id="A0A1F5ETV8"/>
<dbReference type="EMBL" id="MFAH01000043">
    <property type="protein sequence ID" value="OGD70800.1"/>
    <property type="molecule type" value="Genomic_DNA"/>
</dbReference>
<sequence>MTERSLGKDLIHGEEVGELISEWKRIVERRSSHAPFSMFYIASQNEAYERVVQGVARQLGVSADDVVETAVEPGQRDVVRNLMALADEIGFKTGSRVMMIVRGFEKLVVGGHEIDLIRLGHDYDQNVREASDRSPWGIRYRGLDKHVIIITVIGGGLGAEVYNRAVVSAVGSQFKDGIIEVQ</sequence>